<keyword evidence="2" id="KW-1185">Reference proteome</keyword>
<name>A0A392S602_9FABA</name>
<organism evidence="1 2">
    <name type="scientific">Trifolium medium</name>
    <dbReference type="NCBI Taxonomy" id="97028"/>
    <lineage>
        <taxon>Eukaryota</taxon>
        <taxon>Viridiplantae</taxon>
        <taxon>Streptophyta</taxon>
        <taxon>Embryophyta</taxon>
        <taxon>Tracheophyta</taxon>
        <taxon>Spermatophyta</taxon>
        <taxon>Magnoliopsida</taxon>
        <taxon>eudicotyledons</taxon>
        <taxon>Gunneridae</taxon>
        <taxon>Pentapetalae</taxon>
        <taxon>rosids</taxon>
        <taxon>fabids</taxon>
        <taxon>Fabales</taxon>
        <taxon>Fabaceae</taxon>
        <taxon>Papilionoideae</taxon>
        <taxon>50 kb inversion clade</taxon>
        <taxon>NPAAA clade</taxon>
        <taxon>Hologalegina</taxon>
        <taxon>IRL clade</taxon>
        <taxon>Trifolieae</taxon>
        <taxon>Trifolium</taxon>
    </lineage>
</organism>
<dbReference type="AlphaFoldDB" id="A0A392S602"/>
<protein>
    <submittedName>
        <fullName evidence="1">Resistance protein</fullName>
    </submittedName>
</protein>
<comment type="caution">
    <text evidence="1">The sequence shown here is derived from an EMBL/GenBank/DDBJ whole genome shotgun (WGS) entry which is preliminary data.</text>
</comment>
<reference evidence="1 2" key="1">
    <citation type="journal article" date="2018" name="Front. Plant Sci.">
        <title>Red Clover (Trifolium pratense) and Zigzag Clover (T. medium) - A Picture of Genomic Similarities and Differences.</title>
        <authorList>
            <person name="Dluhosova J."/>
            <person name="Istvanek J."/>
            <person name="Nedelnik J."/>
            <person name="Repkova J."/>
        </authorList>
    </citation>
    <scope>NUCLEOTIDE SEQUENCE [LARGE SCALE GENOMIC DNA]</scope>
    <source>
        <strain evidence="2">cv. 10/8</strain>
        <tissue evidence="1">Leaf</tissue>
    </source>
</reference>
<sequence length="58" mass="6529">TNRAIKDWLLKLKDAAHVLDVILDECSTQALELEYGGFNFGPSYKDKGEIGQNSCRKE</sequence>
<feature type="non-terminal residue" evidence="1">
    <location>
        <position position="1"/>
    </location>
</feature>
<dbReference type="Proteomes" id="UP000265520">
    <property type="component" value="Unassembled WGS sequence"/>
</dbReference>
<dbReference type="EMBL" id="LXQA010315828">
    <property type="protein sequence ID" value="MCI43325.1"/>
    <property type="molecule type" value="Genomic_DNA"/>
</dbReference>
<accession>A0A392S602</accession>
<evidence type="ECO:0000313" key="1">
    <source>
        <dbReference type="EMBL" id="MCI43325.1"/>
    </source>
</evidence>
<proteinExistence type="predicted"/>
<evidence type="ECO:0000313" key="2">
    <source>
        <dbReference type="Proteomes" id="UP000265520"/>
    </source>
</evidence>